<keyword evidence="12" id="KW-1185">Reference proteome</keyword>
<sequence>MKNLKPAAAYVGTLLSASLVVATGCSPGNTTTATNTTTTEQTATATTTVAEPQPPVAKKVPKQLTQHGHTRTDNYYWLNQPEDPEVIAYLNAENAYTKQMMAHTEALQEKLYNEIVGRIKQKDESVPFKEDGYWYYTRFEEGKEYPIYARKKGTLTAPEEIMVNANERAEGLSYYAASGMNVSPNNQLLAFGEDTVSRRKYTIRFKDLKTGKLLPDHIPNTTGGAVWANDNKTVYYTMKDPALRSFKIFKHTLGTPATQDKEVYHEADETFSTFVYKTKSDKYIIVGSSSTMANEYRYLDASNPNGTFKVIQPRERGLEYSVDHFGDKFYIVTNKDGATNFKLMQTPVTKPGKANWKDVIAHREDVLLEGIEIFKDYLALQERKNGLTQIRIKKWNDPKVDYHIDFGEETYAANIGMNPDFDSKELRYEYSSLTTPNSTYDFNMQTKEKQLLKRQEVVGDFDPERYEAKRIYATADDGTKIPISLVYRKGLKLDGNNPTLLYAYGSYGNSTNAGFSSVRLSLLDRGFVYAIAHIRGGQEMGRKWYEEGKMLKKKNTFTDFIDASEYLIAQKYTNPDKLFAQGGSAGGLLMGAVVNMRPDLYKGVLAAVPFVDVVTTMLDTSIPLTTGEFDEWGNPAEKQYYDYMLSYSPYDNVEAKDYPNMLVTTGLHDSQVQYWEPAKWVAKLRDMKTDDNMLLLHTNMEAGHGGASGRFQRYKETALQYAFILNLVNQNK</sequence>
<feature type="region of interest" description="Disordered" evidence="7">
    <location>
        <begin position="28"/>
        <end position="65"/>
    </location>
</feature>
<feature type="compositionally biased region" description="Low complexity" evidence="7">
    <location>
        <begin position="29"/>
        <end position="51"/>
    </location>
</feature>
<dbReference type="InterPro" id="IPR023302">
    <property type="entry name" value="Pept_S9A_N"/>
</dbReference>
<dbReference type="SUPFAM" id="SSF53474">
    <property type="entry name" value="alpha/beta-Hydrolases"/>
    <property type="match status" value="1"/>
</dbReference>
<comment type="caution">
    <text evidence="11">The sequence shown here is derived from an EMBL/GenBank/DDBJ whole genome shotgun (WGS) entry which is preliminary data.</text>
</comment>
<proteinExistence type="inferred from homology"/>
<feature type="domain" description="Peptidase S9A N-terminal" evidence="10">
    <location>
        <begin position="55"/>
        <end position="454"/>
    </location>
</feature>
<dbReference type="AlphaFoldDB" id="A0A6B2H7D8"/>
<dbReference type="InterPro" id="IPR002471">
    <property type="entry name" value="Pept_S9_AS"/>
</dbReference>
<dbReference type="Proteomes" id="UP000478546">
    <property type="component" value="Unassembled WGS sequence"/>
</dbReference>
<dbReference type="FunFam" id="3.40.50.1820:FF:000005">
    <property type="entry name" value="Prolyl endopeptidase"/>
    <property type="match status" value="1"/>
</dbReference>
<evidence type="ECO:0000313" key="11">
    <source>
        <dbReference type="EMBL" id="NDK55024.1"/>
    </source>
</evidence>
<gene>
    <name evidence="11" type="ORF">GWO68_03745</name>
</gene>
<evidence type="ECO:0000313" key="12">
    <source>
        <dbReference type="Proteomes" id="UP000478546"/>
    </source>
</evidence>
<dbReference type="PROSITE" id="PS00708">
    <property type="entry name" value="PRO_ENDOPEP_SER"/>
    <property type="match status" value="1"/>
</dbReference>
<comment type="function">
    <text evidence="5">Cleaves peptide bonds on the C-terminal side of prolyl residues within peptides that are up to approximately 30 amino acids long. Has an absolute requirement for an X-Pro bond in the trans configuration immediately preceding the Pro-Y scissible bond.</text>
</comment>
<dbReference type="InterPro" id="IPR002470">
    <property type="entry name" value="Peptidase_S9A"/>
</dbReference>
<evidence type="ECO:0000256" key="4">
    <source>
        <dbReference type="ARBA" id="ARBA00022825"/>
    </source>
</evidence>
<evidence type="ECO:0000256" key="3">
    <source>
        <dbReference type="ARBA" id="ARBA00022801"/>
    </source>
</evidence>
<evidence type="ECO:0000256" key="7">
    <source>
        <dbReference type="SAM" id="MobiDB-lite"/>
    </source>
</evidence>
<feature type="domain" description="Peptidase S9 prolyl oligopeptidase catalytic" evidence="9">
    <location>
        <begin position="515"/>
        <end position="729"/>
    </location>
</feature>
<evidence type="ECO:0000256" key="1">
    <source>
        <dbReference type="ARBA" id="ARBA00005228"/>
    </source>
</evidence>
<evidence type="ECO:0000259" key="10">
    <source>
        <dbReference type="Pfam" id="PF02897"/>
    </source>
</evidence>
<feature type="chain" id="PRO_5025428331" description="Proline-specific endopeptidase" evidence="8">
    <location>
        <begin position="23"/>
        <end position="732"/>
    </location>
</feature>
<organism evidence="11 12">
    <name type="scientific">Pontibacter fetidus</name>
    <dbReference type="NCBI Taxonomy" id="2700082"/>
    <lineage>
        <taxon>Bacteria</taxon>
        <taxon>Pseudomonadati</taxon>
        <taxon>Bacteroidota</taxon>
        <taxon>Cytophagia</taxon>
        <taxon>Cytophagales</taxon>
        <taxon>Hymenobacteraceae</taxon>
        <taxon>Pontibacter</taxon>
    </lineage>
</organism>
<dbReference type="Pfam" id="PF02897">
    <property type="entry name" value="Peptidase_S9_N"/>
    <property type="match status" value="1"/>
</dbReference>
<dbReference type="Pfam" id="PF00326">
    <property type="entry name" value="Peptidase_S9"/>
    <property type="match status" value="1"/>
</dbReference>
<dbReference type="GO" id="GO:0004252">
    <property type="term" value="F:serine-type endopeptidase activity"/>
    <property type="evidence" value="ECO:0007669"/>
    <property type="project" value="InterPro"/>
</dbReference>
<dbReference type="PANTHER" id="PTHR11757">
    <property type="entry name" value="PROTEASE FAMILY S9A OLIGOPEPTIDASE"/>
    <property type="match status" value="1"/>
</dbReference>
<evidence type="ECO:0000256" key="6">
    <source>
        <dbReference type="ARBA" id="ARBA00081187"/>
    </source>
</evidence>
<evidence type="ECO:0000256" key="5">
    <source>
        <dbReference type="ARBA" id="ARBA00060121"/>
    </source>
</evidence>
<keyword evidence="3" id="KW-0378">Hydrolase</keyword>
<name>A0A6B2H7D8_9BACT</name>
<reference evidence="11 12" key="1">
    <citation type="submission" date="2020-01" db="EMBL/GenBank/DDBJ databases">
        <authorList>
            <person name="Kim M.K."/>
        </authorList>
    </citation>
    <scope>NUCLEOTIDE SEQUENCE [LARGE SCALE GENOMIC DNA]</scope>
    <source>
        <strain evidence="11 12">BT213</strain>
    </source>
</reference>
<dbReference type="InterPro" id="IPR029058">
    <property type="entry name" value="AB_hydrolase_fold"/>
</dbReference>
<dbReference type="PANTHER" id="PTHR11757:SF19">
    <property type="entry name" value="PROLYL ENDOPEPTIDASE-LIKE"/>
    <property type="match status" value="1"/>
</dbReference>
<dbReference type="PROSITE" id="PS51257">
    <property type="entry name" value="PROKAR_LIPOPROTEIN"/>
    <property type="match status" value="1"/>
</dbReference>
<evidence type="ECO:0000259" key="9">
    <source>
        <dbReference type="Pfam" id="PF00326"/>
    </source>
</evidence>
<dbReference type="Gene3D" id="3.40.50.1820">
    <property type="entry name" value="alpha/beta hydrolase"/>
    <property type="match status" value="1"/>
</dbReference>
<dbReference type="SUPFAM" id="SSF50993">
    <property type="entry name" value="Peptidase/esterase 'gauge' domain"/>
    <property type="match status" value="1"/>
</dbReference>
<dbReference type="InterPro" id="IPR051543">
    <property type="entry name" value="Serine_Peptidase_S9A"/>
</dbReference>
<dbReference type="Gene3D" id="2.130.10.120">
    <property type="entry name" value="Prolyl oligopeptidase, N-terminal domain"/>
    <property type="match status" value="1"/>
</dbReference>
<keyword evidence="8" id="KW-0732">Signal</keyword>
<feature type="signal peptide" evidence="8">
    <location>
        <begin position="1"/>
        <end position="22"/>
    </location>
</feature>
<dbReference type="PRINTS" id="PR00862">
    <property type="entry name" value="PROLIGOPTASE"/>
</dbReference>
<dbReference type="InterPro" id="IPR001375">
    <property type="entry name" value="Peptidase_S9_cat"/>
</dbReference>
<keyword evidence="4" id="KW-0720">Serine protease</keyword>
<comment type="similarity">
    <text evidence="1">Belongs to the peptidase S9A family.</text>
</comment>
<dbReference type="RefSeq" id="WP_162345089.1">
    <property type="nucleotide sequence ID" value="NZ_JAAEAA010000004.1"/>
</dbReference>
<evidence type="ECO:0000256" key="2">
    <source>
        <dbReference type="ARBA" id="ARBA00022670"/>
    </source>
</evidence>
<dbReference type="GO" id="GO:0006508">
    <property type="term" value="P:proteolysis"/>
    <property type="evidence" value="ECO:0007669"/>
    <property type="project" value="UniProtKB-KW"/>
</dbReference>
<evidence type="ECO:0000256" key="8">
    <source>
        <dbReference type="SAM" id="SignalP"/>
    </source>
</evidence>
<keyword evidence="2" id="KW-0645">Protease</keyword>
<protein>
    <recommendedName>
        <fullName evidence="6">Proline-specific endopeptidase</fullName>
    </recommendedName>
</protein>
<accession>A0A6B2H7D8</accession>
<dbReference type="EMBL" id="JAAEAA010000004">
    <property type="protein sequence ID" value="NDK55024.1"/>
    <property type="molecule type" value="Genomic_DNA"/>
</dbReference>